<evidence type="ECO:0000256" key="2">
    <source>
        <dbReference type="SAM" id="Phobius"/>
    </source>
</evidence>
<dbReference type="EMBL" id="CAAALY010051090">
    <property type="protein sequence ID" value="VEL21398.1"/>
    <property type="molecule type" value="Genomic_DNA"/>
</dbReference>
<keyword evidence="2" id="KW-0812">Transmembrane</keyword>
<dbReference type="Proteomes" id="UP000784294">
    <property type="component" value="Unassembled WGS sequence"/>
</dbReference>
<accession>A0A3S5A6S1</accession>
<feature type="transmembrane region" description="Helical" evidence="2">
    <location>
        <begin position="80"/>
        <end position="102"/>
    </location>
</feature>
<evidence type="ECO:0000256" key="1">
    <source>
        <dbReference type="SAM" id="MobiDB-lite"/>
    </source>
</evidence>
<gene>
    <name evidence="3" type="ORF">PXEA_LOCUS14838</name>
</gene>
<keyword evidence="4" id="KW-1185">Reference proteome</keyword>
<keyword evidence="2" id="KW-0472">Membrane</keyword>
<sequence>MCPREANYPHCFEHNEDALTKRRVTFAPCSSHTHSCPDSGYPSSQPPISSSVDGTVPSGTQKTGRRLRRSNSTPSAGPDYLLPLMFFLVCPAVIILFSFLLIPSTWSKL</sequence>
<evidence type="ECO:0000313" key="4">
    <source>
        <dbReference type="Proteomes" id="UP000784294"/>
    </source>
</evidence>
<organism evidence="3 4">
    <name type="scientific">Protopolystoma xenopodis</name>
    <dbReference type="NCBI Taxonomy" id="117903"/>
    <lineage>
        <taxon>Eukaryota</taxon>
        <taxon>Metazoa</taxon>
        <taxon>Spiralia</taxon>
        <taxon>Lophotrochozoa</taxon>
        <taxon>Platyhelminthes</taxon>
        <taxon>Monogenea</taxon>
        <taxon>Polyopisthocotylea</taxon>
        <taxon>Polystomatidea</taxon>
        <taxon>Polystomatidae</taxon>
        <taxon>Protopolystoma</taxon>
    </lineage>
</organism>
<comment type="caution">
    <text evidence="3">The sequence shown here is derived from an EMBL/GenBank/DDBJ whole genome shotgun (WGS) entry which is preliminary data.</text>
</comment>
<feature type="compositionally biased region" description="Polar residues" evidence="1">
    <location>
        <begin position="30"/>
        <end position="62"/>
    </location>
</feature>
<feature type="region of interest" description="Disordered" evidence="1">
    <location>
        <begin position="30"/>
        <end position="77"/>
    </location>
</feature>
<dbReference type="AlphaFoldDB" id="A0A3S5A6S1"/>
<name>A0A3S5A6S1_9PLAT</name>
<protein>
    <submittedName>
        <fullName evidence="3">Uncharacterized protein</fullName>
    </submittedName>
</protein>
<proteinExistence type="predicted"/>
<evidence type="ECO:0000313" key="3">
    <source>
        <dbReference type="EMBL" id="VEL21398.1"/>
    </source>
</evidence>
<reference evidence="3" key="1">
    <citation type="submission" date="2018-11" db="EMBL/GenBank/DDBJ databases">
        <authorList>
            <consortium name="Pathogen Informatics"/>
        </authorList>
    </citation>
    <scope>NUCLEOTIDE SEQUENCE</scope>
</reference>
<keyword evidence="2" id="KW-1133">Transmembrane helix</keyword>